<dbReference type="Pfam" id="PF23341">
    <property type="entry name" value="PEP5_VPS11_N"/>
    <property type="match status" value="1"/>
</dbReference>
<dbReference type="GO" id="GO:0006886">
    <property type="term" value="P:intracellular protein transport"/>
    <property type="evidence" value="ECO:0007669"/>
    <property type="project" value="UniProtKB-UniRule"/>
</dbReference>
<dbReference type="GO" id="GO:0007032">
    <property type="term" value="P:endosome organization"/>
    <property type="evidence" value="ECO:0007669"/>
    <property type="project" value="TreeGrafter"/>
</dbReference>
<dbReference type="SUPFAM" id="SSF50978">
    <property type="entry name" value="WD40 repeat-like"/>
    <property type="match status" value="1"/>
</dbReference>
<evidence type="ECO:0000256" key="7">
    <source>
        <dbReference type="ARBA" id="ARBA00023136"/>
    </source>
</evidence>
<dbReference type="GeneID" id="26840059"/>
<dbReference type="Pfam" id="PF23356">
    <property type="entry name" value="TPR_PEP5_VPS11"/>
    <property type="match status" value="1"/>
</dbReference>
<evidence type="ECO:0000256" key="3">
    <source>
        <dbReference type="ARBA" id="ARBA00022723"/>
    </source>
</evidence>
<evidence type="ECO:0000256" key="1">
    <source>
        <dbReference type="ARBA" id="ARBA00007070"/>
    </source>
</evidence>
<dbReference type="InterPro" id="IPR016528">
    <property type="entry name" value="VPS11"/>
</dbReference>
<keyword evidence="9" id="KW-0808">Transferase</keyword>
<dbReference type="PANTHER" id="PTHR23323:SF24">
    <property type="entry name" value="VACUOLAR PROTEIN SORTING-ASSOCIATED PROTEIN 11 HOMOLOG"/>
    <property type="match status" value="1"/>
</dbReference>
<evidence type="ECO:0000256" key="6">
    <source>
        <dbReference type="ARBA" id="ARBA00022927"/>
    </source>
</evidence>
<evidence type="ECO:0000313" key="14">
    <source>
        <dbReference type="Proteomes" id="UP000054251"/>
    </source>
</evidence>
<dbReference type="Pfam" id="PF17122">
    <property type="entry name" value="zf-C3H2C3"/>
    <property type="match status" value="1"/>
</dbReference>
<comment type="catalytic activity">
    <reaction evidence="9">
        <text>S-ubiquitinyl-[E2 ubiquitin-conjugating enzyme]-L-cysteine + [acceptor protein]-L-lysine = [E2 ubiquitin-conjugating enzyme]-L-cysteine + N(6)-ubiquitinyl-[acceptor protein]-L-lysine.</text>
        <dbReference type="EC" id="2.3.2.27"/>
    </reaction>
</comment>
<organism evidence="13 14">
    <name type="scientific">Debaryomyces fabryi</name>
    <dbReference type="NCBI Taxonomy" id="58627"/>
    <lineage>
        <taxon>Eukaryota</taxon>
        <taxon>Fungi</taxon>
        <taxon>Dikarya</taxon>
        <taxon>Ascomycota</taxon>
        <taxon>Saccharomycotina</taxon>
        <taxon>Pichiomycetes</taxon>
        <taxon>Debaryomycetaceae</taxon>
        <taxon>Debaryomyces</taxon>
    </lineage>
</organism>
<dbReference type="Pfam" id="PF12451">
    <property type="entry name" value="VPS11_C"/>
    <property type="match status" value="1"/>
</dbReference>
<keyword evidence="7 9" id="KW-0472">Membrane</keyword>
<dbReference type="GO" id="GO:0000329">
    <property type="term" value="C:fungal-type vacuole membrane"/>
    <property type="evidence" value="ECO:0007669"/>
    <property type="project" value="UniProtKB-UniRule"/>
</dbReference>
<dbReference type="PIRSF" id="PIRSF007860">
    <property type="entry name" value="VPS11"/>
    <property type="match status" value="1"/>
</dbReference>
<dbReference type="InterPro" id="IPR024763">
    <property type="entry name" value="VPS11_C"/>
</dbReference>
<dbReference type="InterPro" id="IPR013083">
    <property type="entry name" value="Znf_RING/FYVE/PHD"/>
</dbReference>
<dbReference type="EMBL" id="LMYN01000061">
    <property type="protein sequence ID" value="KSA01171.1"/>
    <property type="molecule type" value="Genomic_DNA"/>
</dbReference>
<comment type="subcellular location">
    <subcellularLocation>
        <location evidence="8">Endomembrane system</location>
        <topology evidence="8">Peripheral membrane protein</topology>
        <orientation evidence="8">Cytoplasmic side</orientation>
    </subcellularLocation>
    <subcellularLocation>
        <location evidence="9">Vacuole membrane</location>
        <topology evidence="9">Peripheral membrane protein</topology>
        <orientation evidence="9">Cytoplasmic side</orientation>
    </subcellularLocation>
</comment>
<dbReference type="Gene3D" id="2.130.10.10">
    <property type="entry name" value="YVTN repeat-like/Quinoprotein amine dehydrogenase"/>
    <property type="match status" value="1"/>
</dbReference>
<dbReference type="PANTHER" id="PTHR23323">
    <property type="entry name" value="VACUOLAR PROTEIN SORTING-ASSOCIATED PROTEIN"/>
    <property type="match status" value="1"/>
</dbReference>
<keyword evidence="2 9" id="KW-0813">Transport</keyword>
<dbReference type="GO" id="GO:0048284">
    <property type="term" value="P:organelle fusion"/>
    <property type="evidence" value="ECO:0007669"/>
    <property type="project" value="TreeGrafter"/>
</dbReference>
<evidence type="ECO:0000259" key="12">
    <source>
        <dbReference type="PROSITE" id="PS50089"/>
    </source>
</evidence>
<dbReference type="PROSITE" id="PS50236">
    <property type="entry name" value="CHCR"/>
    <property type="match status" value="1"/>
</dbReference>
<dbReference type="Gene3D" id="3.30.40.10">
    <property type="entry name" value="Zinc/RING finger domain, C3HC4 (zinc finger)"/>
    <property type="match status" value="1"/>
</dbReference>
<keyword evidence="9" id="KW-0833">Ubl conjugation pathway</keyword>
<dbReference type="InterPro" id="IPR057308">
    <property type="entry name" value="CHCR_PEP5_VPS11"/>
</dbReference>
<dbReference type="OrthoDB" id="26184at2759"/>
<keyword evidence="5" id="KW-0862">Zinc</keyword>
<keyword evidence="14" id="KW-1185">Reference proteome</keyword>
<dbReference type="GO" id="GO:0030897">
    <property type="term" value="C:HOPS complex"/>
    <property type="evidence" value="ECO:0007669"/>
    <property type="project" value="UniProtKB-UniRule"/>
</dbReference>
<sequence length="1018" mass="116429">MSLPSSWRQFQLFDVTPIKDPNYGSENPLYSDHSLSAITSTASYLVIATKNSFIKLISKEFSLLKTFIAYDLDYRIGYIKALPGSNLLVTLAERQGSPSILKLWDLNKLLQLPDENSDEDESLKHKYQTQVNIHNGDNSFPISCFQFNDDLTCVAIGYTNGKVILIRGDLIRDRGSKQRLIYETNDPITGIQFNKYQDVLYITTTSKILTVLTTGRNHGKPNRLLSKRTGVDLNCSDIDVKSQQLIVGTKDSIRYYSHLNKSHTLAFEIPKKSIFKYKKNYLLIVSPIEEQTKNNTSDVSSKAITRILIIDLYNKHIFFSLTIPNNTIDYIFTMWDDLYMLSNDGVLYKLHERPINQQIELILQRSLFNIAYDLATQANLSNDMLLKIQLLYGDHLYDKSEFEESIDAYIKCLTLYEKNDSLDANKGDDNIDDFIMTVITKFKDVSNINNLIKFLYKLYELKLANNDHLTLLLCCYCKMKMITDLDNFINELDLTENTSNKEDLSKVNLQELNFQLIINLFKECGYFTQAIELLHKLNQPSHIVGIQLNDMHQPKQCLDYMKSLAIDELLLILIDHSKSLLDSLPIETTELLINVFTGKYIPREQPDGPVNLKTRVLDTTNINSDEVAFPLNSYKAFLAYIAGSSSDKADSEESSVATNPHSEPTYLPPKPSLIFPSYINNPNEFVIFLEACIETFEKYQGNINDKKDLLITLLEMYLSLSKSNSEKNSWLSKAKELVRTYSSLLNKSSLLLISHIYDFKEGEIAAKQQSGFEESLFRTSQSSGDVEGCFEIVRKYGESKPELYKQTLKFVVSKKEVFDKVDAKDIQFILSRIKALKLATPLEVIQILSVTEFATIGLIKDYLIEYIDTQKQEISNNVKLIQSYEKESTKNTHKLTELTSKPFVIQNNKCSSCKMKLDFPIVHFKCKHSYHQRCLDENKFISSTADLDGLDVTTRCCPLCINDLELAHSARADQLRTKDDIELFEQTLNEAPDRFKVITNYLGKGVMENGPTTLLETE</sequence>
<dbReference type="AlphaFoldDB" id="A0A0V1PY91"/>
<dbReference type="GO" id="GO:0008270">
    <property type="term" value="F:zinc ion binding"/>
    <property type="evidence" value="ECO:0007669"/>
    <property type="project" value="UniProtKB-KW"/>
</dbReference>
<dbReference type="EC" id="2.3.2.27" evidence="9"/>
<gene>
    <name evidence="13" type="ORF">AC631_03050</name>
</gene>
<dbReference type="SUPFAM" id="SSF57850">
    <property type="entry name" value="RING/U-box"/>
    <property type="match status" value="1"/>
</dbReference>
<protein>
    <recommendedName>
        <fullName evidence="9">E3 ubiquitin-protein ligase PEP5</fullName>
        <ecNumber evidence="9">2.3.2.27</ecNumber>
    </recommendedName>
</protein>
<keyword evidence="6 9" id="KW-0653">Protein transport</keyword>
<dbReference type="GO" id="GO:0007033">
    <property type="term" value="P:vacuole organization"/>
    <property type="evidence" value="ECO:0007669"/>
    <property type="project" value="TreeGrafter"/>
</dbReference>
<dbReference type="GO" id="GO:0033263">
    <property type="term" value="C:CORVET complex"/>
    <property type="evidence" value="ECO:0007669"/>
    <property type="project" value="UniProtKB-UniRule"/>
</dbReference>
<evidence type="ECO:0000256" key="11">
    <source>
        <dbReference type="PROSITE-ProRule" id="PRU01006"/>
    </source>
</evidence>
<dbReference type="PROSITE" id="PS50089">
    <property type="entry name" value="ZF_RING_2"/>
    <property type="match status" value="1"/>
</dbReference>
<dbReference type="GO" id="GO:0061630">
    <property type="term" value="F:ubiquitin protein ligase activity"/>
    <property type="evidence" value="ECO:0007669"/>
    <property type="project" value="UniProtKB-EC"/>
</dbReference>
<dbReference type="RefSeq" id="XP_015467273.1">
    <property type="nucleotide sequence ID" value="XM_015611879.1"/>
</dbReference>
<keyword evidence="3" id="KW-0479">Metal-binding</keyword>
<dbReference type="InterPro" id="IPR015943">
    <property type="entry name" value="WD40/YVTN_repeat-like_dom_sf"/>
</dbReference>
<evidence type="ECO:0000256" key="4">
    <source>
        <dbReference type="ARBA" id="ARBA00022771"/>
    </source>
</evidence>
<comment type="caution">
    <text evidence="13">The sequence shown here is derived from an EMBL/GenBank/DDBJ whole genome shotgun (WGS) entry which is preliminary data.</text>
</comment>
<dbReference type="Proteomes" id="UP000054251">
    <property type="component" value="Unassembled WGS sequence"/>
</dbReference>
<keyword evidence="4 10" id="KW-0863">Zinc-finger</keyword>
<dbReference type="InterPro" id="IPR057307">
    <property type="entry name" value="PEP5_VPS11_N"/>
</dbReference>
<evidence type="ECO:0000256" key="9">
    <source>
        <dbReference type="PIRNR" id="PIRNR007860"/>
    </source>
</evidence>
<keyword evidence="9" id="KW-0926">Vacuole</keyword>
<dbReference type="GO" id="GO:0006904">
    <property type="term" value="P:vesicle docking involved in exocytosis"/>
    <property type="evidence" value="ECO:0007669"/>
    <property type="project" value="TreeGrafter"/>
</dbReference>
<name>A0A0V1PY91_9ASCO</name>
<feature type="repeat" description="CHCR" evidence="11">
    <location>
        <begin position="419"/>
        <end position="586"/>
    </location>
</feature>
<comment type="subunit">
    <text evidence="9">Component of the homotypic vacuole fusion and vacuole protein sorting (HOPS) complex. Component of the class C core vacuole/endosome tethering (CORVET) complex.</text>
</comment>
<dbReference type="GO" id="GO:0030674">
    <property type="term" value="F:protein-macromolecule adaptor activity"/>
    <property type="evidence" value="ECO:0007669"/>
    <property type="project" value="TreeGrafter"/>
</dbReference>
<evidence type="ECO:0000256" key="2">
    <source>
        <dbReference type="ARBA" id="ARBA00022448"/>
    </source>
</evidence>
<dbReference type="InterPro" id="IPR000547">
    <property type="entry name" value="Clathrin_H-chain/VPS_repeat"/>
</dbReference>
<evidence type="ECO:0000256" key="5">
    <source>
        <dbReference type="ARBA" id="ARBA00022833"/>
    </source>
</evidence>
<dbReference type="InterPro" id="IPR001841">
    <property type="entry name" value="Znf_RING"/>
</dbReference>
<proteinExistence type="inferred from homology"/>
<dbReference type="InterPro" id="IPR036322">
    <property type="entry name" value="WD40_repeat_dom_sf"/>
</dbReference>
<evidence type="ECO:0000313" key="13">
    <source>
        <dbReference type="EMBL" id="KSA01171.1"/>
    </source>
</evidence>
<feature type="domain" description="RING-type" evidence="12">
    <location>
        <begin position="910"/>
        <end position="960"/>
    </location>
</feature>
<reference evidence="13 14" key="1">
    <citation type="submission" date="2015-11" db="EMBL/GenBank/DDBJ databases">
        <title>The genome of Debaryomyces fabryi.</title>
        <authorList>
            <person name="Tafer H."/>
            <person name="Lopandic K."/>
        </authorList>
    </citation>
    <scope>NUCLEOTIDE SEQUENCE [LARGE SCALE GENOMIC DNA]</scope>
    <source>
        <strain evidence="13 14">CBS 789</strain>
    </source>
</reference>
<accession>A0A0V1PY91</accession>
<evidence type="ECO:0000256" key="10">
    <source>
        <dbReference type="PROSITE-ProRule" id="PRU00175"/>
    </source>
</evidence>
<comment type="similarity">
    <text evidence="1 9">Belongs to the VPS11 family.</text>
</comment>
<dbReference type="CDD" id="cd16688">
    <property type="entry name" value="RING-H2_Vps11"/>
    <property type="match status" value="1"/>
</dbReference>
<evidence type="ECO:0000256" key="8">
    <source>
        <dbReference type="ARBA" id="ARBA00029433"/>
    </source>
</evidence>